<feature type="region of interest" description="Disordered" evidence="1">
    <location>
        <begin position="693"/>
        <end position="752"/>
    </location>
</feature>
<feature type="region of interest" description="Disordered" evidence="1">
    <location>
        <begin position="816"/>
        <end position="837"/>
    </location>
</feature>
<organism evidence="2 3">
    <name type="scientific">Owenia fusiformis</name>
    <name type="common">Polychaete worm</name>
    <dbReference type="NCBI Taxonomy" id="6347"/>
    <lineage>
        <taxon>Eukaryota</taxon>
        <taxon>Metazoa</taxon>
        <taxon>Spiralia</taxon>
        <taxon>Lophotrochozoa</taxon>
        <taxon>Annelida</taxon>
        <taxon>Polychaeta</taxon>
        <taxon>Sedentaria</taxon>
        <taxon>Canalipalpata</taxon>
        <taxon>Sabellida</taxon>
        <taxon>Oweniida</taxon>
        <taxon>Oweniidae</taxon>
        <taxon>Owenia</taxon>
    </lineage>
</organism>
<feature type="region of interest" description="Disordered" evidence="1">
    <location>
        <begin position="1"/>
        <end position="41"/>
    </location>
</feature>
<feature type="region of interest" description="Disordered" evidence="1">
    <location>
        <begin position="157"/>
        <end position="192"/>
    </location>
</feature>
<feature type="region of interest" description="Disordered" evidence="1">
    <location>
        <begin position="853"/>
        <end position="874"/>
    </location>
</feature>
<feature type="compositionally biased region" description="Polar residues" evidence="1">
    <location>
        <begin position="853"/>
        <end position="866"/>
    </location>
</feature>
<feature type="compositionally biased region" description="Basic and acidic residues" evidence="1">
    <location>
        <begin position="157"/>
        <end position="180"/>
    </location>
</feature>
<dbReference type="AlphaFoldDB" id="A0A8J1UAV8"/>
<protein>
    <submittedName>
        <fullName evidence="2">Uncharacterized protein</fullName>
    </submittedName>
</protein>
<sequence length="1018" mass="113380">MLPPTDNRLAQTDNMLPPTDNRLAQTGNVLPPTDNRLAQTGSMLPATDNRLAQTGNMLPPTDNRLPSTCNMLPPTGSLLPPEDQMLPPNGNTAPHTNNMMAPLEDQVPFRPRLIQGSSTNPIQGLTSLVNEWNQKHGPVGQAYSPMSQLRPCHEPHTIVTPQRHDTPHRNDTPHRHDMPYPHDIQQQHDTPQRHDISRLHGTLQRHDMPHLHGTPQRYDMPLRHALQHRHGTPQRHDTPHQHFTPQRHDTQHRHASVYHRNHCMINGRQYTSVETGVLDMALLRAETGYRCIQCVPCREYLTVHMFMHHTHDDMIMKHADAFSHTELLQYGGNRQQQGMYSRIERDTWNLFTVSLMSLTRTASERALVPYPIRVDAYDTFYCDKYFDILSKAYLDDDQQAADATRIQQNESSNSQPDAGTGEPGFTEYPGRGMTLRTTPSPLSVHIPPPSIGFGKEGPQTDVPKPSDLSGTLSPGPLTDPLPFTDINDSILNVQPIKPDSDNLIHSTNTSQLRTLLQTHKTRSLTIKQEKCLENDASPSVDDNKIKTQENVNPDNIQVLGQLSPIKCCGAPLSQPLKTEDLNDSPKPLYNNQTLNQDSSNTQIDSKAKSSVTPQNSLDNETNKTVNDIGGSIDEPSDGDSFIGMQPLVMDISETEINLDDSDINQNIPKVTLNDSLVSNPLVIDVDEPEIDLDNDFDKNQYDSKISNPQSAVMENSTNGDNGEMENSKNGDKDEMGNSTNKDKVENSSYKDKDNMIFDPVDSILKDTICDQDSLMTIDPVCNNVSTCRDKGDYNEHTKAAAPICSIDSVVSLSLDVNPKENHPKSSTPEKKNRTHDAYSDKVTHIADRLTSSIDNGTYGLQDNTHSPTDKTQDSEGMIAQNTITTGTVSCPITNQSLSNSIDNTSLGQVEENLGKLPTAISHSSENQGSQQVEPIISPTLGMQHEGENESSQYDESALELFISAQQNTEKIVRSMNTELEHCKAQLKLCQQQLVVERKRNRHLEQLLLKDGGLSRESS</sequence>
<feature type="compositionally biased region" description="Basic and acidic residues" evidence="1">
    <location>
        <begin position="817"/>
        <end position="837"/>
    </location>
</feature>
<feature type="region of interest" description="Disordered" evidence="1">
    <location>
        <begin position="576"/>
        <end position="639"/>
    </location>
</feature>
<proteinExistence type="predicted"/>
<evidence type="ECO:0000313" key="3">
    <source>
        <dbReference type="Proteomes" id="UP000749559"/>
    </source>
</evidence>
<keyword evidence="3" id="KW-1185">Reference proteome</keyword>
<comment type="caution">
    <text evidence="2">The sequence shown here is derived from an EMBL/GenBank/DDBJ whole genome shotgun (WGS) entry which is preliminary data.</text>
</comment>
<feature type="region of interest" description="Disordered" evidence="1">
    <location>
        <begin position="227"/>
        <end position="253"/>
    </location>
</feature>
<reference evidence="2" key="1">
    <citation type="submission" date="2022-03" db="EMBL/GenBank/DDBJ databases">
        <authorList>
            <person name="Martin C."/>
        </authorList>
    </citation>
    <scope>NUCLEOTIDE SEQUENCE</scope>
</reference>
<evidence type="ECO:0000256" key="1">
    <source>
        <dbReference type="SAM" id="MobiDB-lite"/>
    </source>
</evidence>
<dbReference type="OrthoDB" id="6163079at2759"/>
<feature type="region of interest" description="Disordered" evidence="1">
    <location>
        <begin position="400"/>
        <end position="481"/>
    </location>
</feature>
<feature type="compositionally biased region" description="Basic and acidic residues" evidence="1">
    <location>
        <begin position="725"/>
        <end position="752"/>
    </location>
</feature>
<name>A0A8J1UAV8_OWEFU</name>
<feature type="compositionally biased region" description="Polar residues" evidence="1">
    <location>
        <begin position="702"/>
        <end position="720"/>
    </location>
</feature>
<dbReference type="Proteomes" id="UP000749559">
    <property type="component" value="Unassembled WGS sequence"/>
</dbReference>
<accession>A0A8J1UAV8</accession>
<gene>
    <name evidence="2" type="ORF">OFUS_LOCUS20155</name>
</gene>
<dbReference type="EMBL" id="CAIIXF020000009">
    <property type="protein sequence ID" value="CAH1795641.1"/>
    <property type="molecule type" value="Genomic_DNA"/>
</dbReference>
<feature type="compositionally biased region" description="Polar residues" evidence="1">
    <location>
        <begin position="589"/>
        <end position="625"/>
    </location>
</feature>
<evidence type="ECO:0000313" key="2">
    <source>
        <dbReference type="EMBL" id="CAH1795641.1"/>
    </source>
</evidence>